<dbReference type="GO" id="GO:0015562">
    <property type="term" value="F:efflux transmembrane transporter activity"/>
    <property type="evidence" value="ECO:0007669"/>
    <property type="project" value="InterPro"/>
</dbReference>
<dbReference type="Proteomes" id="UP000298263">
    <property type="component" value="Unassembled WGS sequence"/>
</dbReference>
<comment type="similarity">
    <text evidence="1">Belongs to the outer membrane factor (OMF) (TC 1.B.17) family.</text>
</comment>
<protein>
    <submittedName>
        <fullName evidence="2">TolC family protein</fullName>
    </submittedName>
</protein>
<sequence>MFLPKNAIVLAFLFALPIHSQVTKSLSLKEVLDLADSKADLILAGQAKVEEAEKLKQKAGKYKNPNVSLDYGRRRASNEAGPEYSVGLSQDFYYPGKRDLRIKIAEATEKNLLAELEQSRLEYRFSVIKLVYSYLIALEKASHIQDRIKRVSQIESFIEKKVFVSPETKVELYLVQNRILSLQKHLIVLEQNKQVNWENLNFFLGLDSEVSVVSPWLQRGKPLQKKELIAEMIEKNPILKQSHTKIQQSKEEVELAKLDKYSDIKLQGSIGEDKSGVANRFFDLGVSFAIPSLDTNEDVVKSIQSRVASENYLLNHQIRILTTRLNASLIEYESINRSLDKFSISLVPSIEQKLSYADIEFRKGRISLINYLELEMQLHETHEAIYDYQMQFVENITEILFLTNNPNFQEAINVN</sequence>
<dbReference type="PANTHER" id="PTHR30203:SF24">
    <property type="entry name" value="BLR4935 PROTEIN"/>
    <property type="match status" value="1"/>
</dbReference>
<organism evidence="2 3">
    <name type="scientific">Leptospira congkakensis</name>
    <dbReference type="NCBI Taxonomy" id="2484932"/>
    <lineage>
        <taxon>Bacteria</taxon>
        <taxon>Pseudomonadati</taxon>
        <taxon>Spirochaetota</taxon>
        <taxon>Spirochaetia</taxon>
        <taxon>Leptospirales</taxon>
        <taxon>Leptospiraceae</taxon>
        <taxon>Leptospira</taxon>
    </lineage>
</organism>
<dbReference type="PANTHER" id="PTHR30203">
    <property type="entry name" value="OUTER MEMBRANE CATION EFFLUX PROTEIN"/>
    <property type="match status" value="1"/>
</dbReference>
<dbReference type="SUPFAM" id="SSF56954">
    <property type="entry name" value="Outer membrane efflux proteins (OEP)"/>
    <property type="match status" value="1"/>
</dbReference>
<evidence type="ECO:0000313" key="2">
    <source>
        <dbReference type="EMBL" id="TGL87510.1"/>
    </source>
</evidence>
<accession>A0A4Z1A827</accession>
<name>A0A4Z1A827_9LEPT</name>
<dbReference type="InterPro" id="IPR003423">
    <property type="entry name" value="OMP_efflux"/>
</dbReference>
<comment type="caution">
    <text evidence="2">The sequence shown here is derived from an EMBL/GenBank/DDBJ whole genome shotgun (WGS) entry which is preliminary data.</text>
</comment>
<gene>
    <name evidence="2" type="ORF">EHQ69_15440</name>
</gene>
<dbReference type="OrthoDB" id="316503at2"/>
<dbReference type="EMBL" id="RQGP01000027">
    <property type="protein sequence ID" value="TGL87510.1"/>
    <property type="molecule type" value="Genomic_DNA"/>
</dbReference>
<proteinExistence type="inferred from homology"/>
<dbReference type="InterPro" id="IPR010131">
    <property type="entry name" value="MdtP/NodT-like"/>
</dbReference>
<dbReference type="Gene3D" id="1.20.1600.10">
    <property type="entry name" value="Outer membrane efflux proteins (OEP)"/>
    <property type="match status" value="1"/>
</dbReference>
<reference evidence="2" key="1">
    <citation type="journal article" date="2019" name="PLoS Negl. Trop. Dis.">
        <title>Revisiting the worldwide diversity of Leptospira species in the environment.</title>
        <authorList>
            <person name="Vincent A.T."/>
            <person name="Schiettekatte O."/>
            <person name="Bourhy P."/>
            <person name="Veyrier F.J."/>
            <person name="Picardeau M."/>
        </authorList>
    </citation>
    <scope>NUCLEOTIDE SEQUENCE [LARGE SCALE GENOMIC DNA]</scope>
    <source>
        <strain evidence="2">201702422</strain>
    </source>
</reference>
<dbReference type="Pfam" id="PF02321">
    <property type="entry name" value="OEP"/>
    <property type="match status" value="1"/>
</dbReference>
<keyword evidence="3" id="KW-1185">Reference proteome</keyword>
<evidence type="ECO:0000256" key="1">
    <source>
        <dbReference type="ARBA" id="ARBA00007613"/>
    </source>
</evidence>
<dbReference type="RefSeq" id="WP_135586389.1">
    <property type="nucleotide sequence ID" value="NZ_RQGO01000010.1"/>
</dbReference>
<dbReference type="AlphaFoldDB" id="A0A4Z1A827"/>
<evidence type="ECO:0000313" key="3">
    <source>
        <dbReference type="Proteomes" id="UP000298263"/>
    </source>
</evidence>